<evidence type="ECO:0000313" key="4">
    <source>
        <dbReference type="Proteomes" id="UP001165090"/>
    </source>
</evidence>
<feature type="compositionally biased region" description="Low complexity" evidence="2">
    <location>
        <begin position="64"/>
        <end position="75"/>
    </location>
</feature>
<dbReference type="Proteomes" id="UP001165090">
    <property type="component" value="Unassembled WGS sequence"/>
</dbReference>
<organism evidence="3 4">
    <name type="scientific">Volvox africanus</name>
    <dbReference type="NCBI Taxonomy" id="51714"/>
    <lineage>
        <taxon>Eukaryota</taxon>
        <taxon>Viridiplantae</taxon>
        <taxon>Chlorophyta</taxon>
        <taxon>core chlorophytes</taxon>
        <taxon>Chlorophyceae</taxon>
        <taxon>CS clade</taxon>
        <taxon>Chlamydomonadales</taxon>
        <taxon>Volvocaceae</taxon>
        <taxon>Volvox</taxon>
    </lineage>
</organism>
<accession>A0ABQ5RPC7</accession>
<feature type="compositionally biased region" description="Low complexity" evidence="2">
    <location>
        <begin position="681"/>
        <end position="692"/>
    </location>
</feature>
<gene>
    <name evidence="3" type="ORF">VaNZ11_000668</name>
</gene>
<keyword evidence="1" id="KW-0175">Coiled coil</keyword>
<reference evidence="3 4" key="1">
    <citation type="journal article" date="2023" name="IScience">
        <title>Expanded male sex-determining region conserved during the evolution of homothallism in the green alga Volvox.</title>
        <authorList>
            <person name="Yamamoto K."/>
            <person name="Matsuzaki R."/>
            <person name="Mahakham W."/>
            <person name="Heman W."/>
            <person name="Sekimoto H."/>
            <person name="Kawachi M."/>
            <person name="Minakuchi Y."/>
            <person name="Toyoda A."/>
            <person name="Nozaki H."/>
        </authorList>
    </citation>
    <scope>NUCLEOTIDE SEQUENCE [LARGE SCALE GENOMIC DNA]</scope>
    <source>
        <strain evidence="3 4">NIES-4468</strain>
    </source>
</reference>
<evidence type="ECO:0000256" key="2">
    <source>
        <dbReference type="SAM" id="MobiDB-lite"/>
    </source>
</evidence>
<protein>
    <submittedName>
        <fullName evidence="3">Uncharacterized protein</fullName>
    </submittedName>
</protein>
<feature type="region of interest" description="Disordered" evidence="2">
    <location>
        <begin position="781"/>
        <end position="856"/>
    </location>
</feature>
<feature type="compositionally biased region" description="Polar residues" evidence="2">
    <location>
        <begin position="76"/>
        <end position="102"/>
    </location>
</feature>
<feature type="region of interest" description="Disordered" evidence="2">
    <location>
        <begin position="35"/>
        <end position="102"/>
    </location>
</feature>
<feature type="region of interest" description="Disordered" evidence="2">
    <location>
        <begin position="880"/>
        <end position="915"/>
    </location>
</feature>
<feature type="region of interest" description="Disordered" evidence="2">
    <location>
        <begin position="381"/>
        <end position="400"/>
    </location>
</feature>
<feature type="region of interest" description="Disordered" evidence="2">
    <location>
        <begin position="182"/>
        <end position="242"/>
    </location>
</feature>
<feature type="compositionally biased region" description="Polar residues" evidence="2">
    <location>
        <begin position="820"/>
        <end position="829"/>
    </location>
</feature>
<feature type="region of interest" description="Disordered" evidence="2">
    <location>
        <begin position="466"/>
        <end position="485"/>
    </location>
</feature>
<feature type="region of interest" description="Disordered" evidence="2">
    <location>
        <begin position="553"/>
        <end position="578"/>
    </location>
</feature>
<feature type="compositionally biased region" description="Low complexity" evidence="2">
    <location>
        <begin position="197"/>
        <end position="210"/>
    </location>
</feature>
<feature type="compositionally biased region" description="Low complexity" evidence="2">
    <location>
        <begin position="839"/>
        <end position="856"/>
    </location>
</feature>
<feature type="compositionally biased region" description="Pro residues" evidence="2">
    <location>
        <begin position="693"/>
        <end position="706"/>
    </location>
</feature>
<dbReference type="EMBL" id="BSDZ01000003">
    <property type="protein sequence ID" value="GLI58897.1"/>
    <property type="molecule type" value="Genomic_DNA"/>
</dbReference>
<evidence type="ECO:0000313" key="3">
    <source>
        <dbReference type="EMBL" id="GLI58897.1"/>
    </source>
</evidence>
<feature type="compositionally biased region" description="Low complexity" evidence="2">
    <location>
        <begin position="553"/>
        <end position="572"/>
    </location>
</feature>
<keyword evidence="4" id="KW-1185">Reference proteome</keyword>
<evidence type="ECO:0000256" key="1">
    <source>
        <dbReference type="SAM" id="Coils"/>
    </source>
</evidence>
<feature type="coiled-coil region" evidence="1">
    <location>
        <begin position="936"/>
        <end position="963"/>
    </location>
</feature>
<proteinExistence type="predicted"/>
<sequence>MLPILECGDFNAEPPPSLSCVSVSRNGSPIRNCASPVTEKSSSSHRAVATLPRASSPTIVNDEASSAPASSLPSANCSRPTTAAGWTSVKSPTWQHQGASPRNSTGALFLSAVVHSGTTTTLAAVHLPSHSSVRTAPAHLHDPTTSFSKKPHAEASSAPNAGFPDPISAATGELLAAAAARLHQQGSQEPLASFRPQQQQQVHQQQSQQQNRRGLEPFRGPSPPPAGASAQQHPGGYLTSLGVAGGGPVVSWDAPGREHHAHSTAGFRAAAPSALNIGMLGSGLPLPYSDVRRQVGARRMPSVVLESPSRRPLPSREATISPVAPGPGGRSPSRLGEFVASPQHPQPHPISGALALAPLSSPFTSSPHALSCCYDGDSSGNNTEPGVAGGHGSPHQRQQFTPTTVSFARPAPLTLQPVHLRQRGGATALGFSATMSAPLPSVPVTASNTATSGVTCANTVHQPRATLPSWGINRPAHGSPPPVEPEVPDQGLGLWNQGTVSVRVATVIPTLSVERSDNLKTGLTHVLQTQHMRLNAGGNDGGGAGTVGAAHGGSATATAAGTSGGSFAKSSSVELSGSLRHHPQLQQLLQQHRHPKHDKLLQQQLEQEQAQLMHHHHEQPKLPEESPGLIVRSMSLVVMPSMLRFTPLPHAQAAAPLPGSPKARSVIVAHRASAVSNGLHSRPSTSPTTSPSRSPPRSPCRSPPRSPGRHTQCGAPPSAAETVASTQQTPADEAAGVEMSITAGDIDPTVLAVQATASTASLQQQTCPQDLQQLEEQSLQHVRGPHGGPYPNNPNGGAAAAAGSSSSATAALQLLHADTGTPQGGNTDSGEARPSPGKPLAAPLPLHPAPALGATLRKPLPHSAASAPILPAGPTATSPTHLGSYMSGAARSGPGMCVSAPDAREGLSGHPLGQRMASKENGGLMLLKMHSQNQQRLQQHLLQQQLQQQLKDLEAEAAETEAEALIGSQTFSLRRTAYNDWVEGMPLKGTRRGAPNSGGVVAGGVEGKAVVLKKQPLERGSAPFFKQAERKPLLGGDMLHVS</sequence>
<feature type="region of interest" description="Disordered" evidence="2">
    <location>
        <begin position="302"/>
        <end position="353"/>
    </location>
</feature>
<feature type="region of interest" description="Disordered" evidence="2">
    <location>
        <begin position="134"/>
        <end position="166"/>
    </location>
</feature>
<name>A0ABQ5RPC7_9CHLO</name>
<feature type="compositionally biased region" description="Low complexity" evidence="2">
    <location>
        <begin position="227"/>
        <end position="236"/>
    </location>
</feature>
<comment type="caution">
    <text evidence="3">The sequence shown here is derived from an EMBL/GenBank/DDBJ whole genome shotgun (WGS) entry which is preliminary data.</text>
</comment>
<feature type="region of interest" description="Disordered" evidence="2">
    <location>
        <begin position="674"/>
        <end position="732"/>
    </location>
</feature>
<feature type="compositionally biased region" description="Low complexity" evidence="2">
    <location>
        <begin position="789"/>
        <end position="811"/>
    </location>
</feature>